<dbReference type="EMBL" id="PYBJ01000004">
    <property type="protein sequence ID" value="PSM43668.1"/>
    <property type="molecule type" value="Genomic_DNA"/>
</dbReference>
<name>A0A2P8QBT0_9ACTN</name>
<protein>
    <submittedName>
        <fullName evidence="2">Uncharacterized protein</fullName>
    </submittedName>
</protein>
<proteinExistence type="predicted"/>
<dbReference type="PROSITE" id="PS51257">
    <property type="entry name" value="PROKAR_LIPOPROTEIN"/>
    <property type="match status" value="1"/>
</dbReference>
<gene>
    <name evidence="2" type="ORF">C6Y14_08520</name>
</gene>
<accession>A0A2P8QBT0</accession>
<evidence type="ECO:0000313" key="3">
    <source>
        <dbReference type="Proteomes" id="UP000240429"/>
    </source>
</evidence>
<feature type="region of interest" description="Disordered" evidence="1">
    <location>
        <begin position="19"/>
        <end position="44"/>
    </location>
</feature>
<reference evidence="2 3" key="1">
    <citation type="submission" date="2018-03" db="EMBL/GenBank/DDBJ databases">
        <title>Streptomyces dioscori sp. nov., a novel endophytic actinobacterium isolated from bulbil of Dioscorea bulbifera L.</title>
        <authorList>
            <person name="Zhikuan W."/>
        </authorList>
    </citation>
    <scope>NUCLEOTIDE SEQUENCE [LARGE SCALE GENOMIC DNA]</scope>
    <source>
        <strain evidence="2 3">A217</strain>
    </source>
</reference>
<comment type="caution">
    <text evidence="2">The sequence shown here is derived from an EMBL/GenBank/DDBJ whole genome shotgun (WGS) entry which is preliminary data.</text>
</comment>
<organism evidence="2 3">
    <name type="scientific">Streptomyces dioscori</name>
    <dbReference type="NCBI Taxonomy" id="2109333"/>
    <lineage>
        <taxon>Bacteria</taxon>
        <taxon>Bacillati</taxon>
        <taxon>Actinomycetota</taxon>
        <taxon>Actinomycetes</taxon>
        <taxon>Kitasatosporales</taxon>
        <taxon>Streptomycetaceae</taxon>
        <taxon>Streptomyces</taxon>
        <taxon>Streptomyces aurantiacus group</taxon>
    </lineage>
</organism>
<dbReference type="Proteomes" id="UP000240429">
    <property type="component" value="Unassembled WGS sequence"/>
</dbReference>
<dbReference type="AlphaFoldDB" id="A0A2P8QBT0"/>
<sequence length="65" mass="6624">MTPRGAGLAFPPQVGAGCVFGREGPATDPGPGTAEDPGSIGFDVPDMRLRRVARLNGKKNTGVTT</sequence>
<keyword evidence="3" id="KW-1185">Reference proteome</keyword>
<evidence type="ECO:0000256" key="1">
    <source>
        <dbReference type="SAM" id="MobiDB-lite"/>
    </source>
</evidence>
<evidence type="ECO:0000313" key="2">
    <source>
        <dbReference type="EMBL" id="PSM43668.1"/>
    </source>
</evidence>